<accession>A0A366EMG7</accession>
<dbReference type="Pfam" id="PF00929">
    <property type="entry name" value="RNase_T"/>
    <property type="match status" value="1"/>
</dbReference>
<dbReference type="GO" id="GO:0006259">
    <property type="term" value="P:DNA metabolic process"/>
    <property type="evidence" value="ECO:0007669"/>
    <property type="project" value="UniProtKB-ARBA"/>
</dbReference>
<dbReference type="CDD" id="cd06127">
    <property type="entry name" value="DEDDh"/>
    <property type="match status" value="1"/>
</dbReference>
<dbReference type="SMART" id="SM00479">
    <property type="entry name" value="EXOIII"/>
    <property type="match status" value="1"/>
</dbReference>
<comment type="caution">
    <text evidence="2">The sequence shown here is derived from an EMBL/GenBank/DDBJ whole genome shotgun (WGS) entry which is preliminary data.</text>
</comment>
<keyword evidence="3" id="KW-1185">Reference proteome</keyword>
<evidence type="ECO:0000259" key="1">
    <source>
        <dbReference type="SMART" id="SM00479"/>
    </source>
</evidence>
<dbReference type="InterPro" id="IPR013520">
    <property type="entry name" value="Ribonucl_H"/>
</dbReference>
<reference evidence="2 3" key="1">
    <citation type="submission" date="2018-06" db="EMBL/GenBank/DDBJ databases">
        <title>Genomic Encyclopedia of Type Strains, Phase IV (KMG-IV): sequencing the most valuable type-strain genomes for metagenomic binning, comparative biology and taxonomic classification.</title>
        <authorList>
            <person name="Goeker M."/>
        </authorList>
    </citation>
    <scope>NUCLEOTIDE SEQUENCE [LARGE SCALE GENOMIC DNA]</scope>
    <source>
        <strain evidence="2 3">DSM 24875</strain>
    </source>
</reference>
<dbReference type="InterPro" id="IPR012337">
    <property type="entry name" value="RNaseH-like_sf"/>
</dbReference>
<evidence type="ECO:0000313" key="2">
    <source>
        <dbReference type="EMBL" id="RBP03551.1"/>
    </source>
</evidence>
<feature type="domain" description="Exonuclease" evidence="1">
    <location>
        <begin position="30"/>
        <end position="204"/>
    </location>
</feature>
<protein>
    <submittedName>
        <fullName evidence="2">DNA polymerase-3 subunit epsilon</fullName>
    </submittedName>
</protein>
<dbReference type="PANTHER" id="PTHR30231">
    <property type="entry name" value="DNA POLYMERASE III SUBUNIT EPSILON"/>
    <property type="match status" value="1"/>
</dbReference>
<dbReference type="Proteomes" id="UP000253529">
    <property type="component" value="Unassembled WGS sequence"/>
</dbReference>
<dbReference type="PANTHER" id="PTHR30231:SF7">
    <property type="entry name" value="BLR4117 PROTEIN"/>
    <property type="match status" value="1"/>
</dbReference>
<proteinExistence type="predicted"/>
<dbReference type="GO" id="GO:0008408">
    <property type="term" value="F:3'-5' exonuclease activity"/>
    <property type="evidence" value="ECO:0007669"/>
    <property type="project" value="TreeGrafter"/>
</dbReference>
<dbReference type="Gene3D" id="3.30.420.10">
    <property type="entry name" value="Ribonuclease H-like superfamily/Ribonuclease H"/>
    <property type="match status" value="1"/>
</dbReference>
<dbReference type="AlphaFoldDB" id="A0A366EMG7"/>
<name>A0A366EMG7_9HYPH</name>
<organism evidence="2 3">
    <name type="scientific">Roseiarcus fermentans</name>
    <dbReference type="NCBI Taxonomy" id="1473586"/>
    <lineage>
        <taxon>Bacteria</taxon>
        <taxon>Pseudomonadati</taxon>
        <taxon>Pseudomonadota</taxon>
        <taxon>Alphaproteobacteria</taxon>
        <taxon>Hyphomicrobiales</taxon>
        <taxon>Roseiarcaceae</taxon>
        <taxon>Roseiarcus</taxon>
    </lineage>
</organism>
<sequence>MLLGLKRRFLLHRLRDPDYRFLFEPPPPGEAVSIDCETTGLNTRKDDIVTVAAIRIRGARILASERFEAVVKPKARLNPDAIKIHRLREQDVADGRPIEEVLPDLLRFIGSRPLVGFYLEFDVAMLNRHVRRLIGIDLPNAQIEVSGAYYERKYGDAPPGTEVDLRFVSILSDLDLPVLDQHDAYSDALMTAMMHLKLADLKARAVRIPRGRDKPLAHYGGGG</sequence>
<gene>
    <name evidence="2" type="ORF">DFR50_14337</name>
</gene>
<dbReference type="GO" id="GO:0003676">
    <property type="term" value="F:nucleic acid binding"/>
    <property type="evidence" value="ECO:0007669"/>
    <property type="project" value="InterPro"/>
</dbReference>
<dbReference type="RefSeq" id="WP_113892705.1">
    <property type="nucleotide sequence ID" value="NZ_QNRK01000043.1"/>
</dbReference>
<dbReference type="GO" id="GO:0005829">
    <property type="term" value="C:cytosol"/>
    <property type="evidence" value="ECO:0007669"/>
    <property type="project" value="TreeGrafter"/>
</dbReference>
<dbReference type="SUPFAM" id="SSF53098">
    <property type="entry name" value="Ribonuclease H-like"/>
    <property type="match status" value="1"/>
</dbReference>
<dbReference type="EMBL" id="QNRK01000043">
    <property type="protein sequence ID" value="RBP03551.1"/>
    <property type="molecule type" value="Genomic_DNA"/>
</dbReference>
<dbReference type="NCBIfam" id="NF006601">
    <property type="entry name" value="PRK09145.1"/>
    <property type="match status" value="1"/>
</dbReference>
<evidence type="ECO:0000313" key="3">
    <source>
        <dbReference type="Proteomes" id="UP000253529"/>
    </source>
</evidence>
<dbReference type="InterPro" id="IPR036397">
    <property type="entry name" value="RNaseH_sf"/>
</dbReference>
<dbReference type="OrthoDB" id="6193218at2"/>